<organism evidence="2 3">
    <name type="scientific">Candidatus Methylacidiphilum fumarolicum</name>
    <dbReference type="NCBI Taxonomy" id="591154"/>
    <lineage>
        <taxon>Bacteria</taxon>
        <taxon>Pseudomonadati</taxon>
        <taxon>Verrucomicrobiota</taxon>
        <taxon>Methylacidiphilae</taxon>
        <taxon>Methylacidiphilales</taxon>
        <taxon>Methylacidiphilaceae</taxon>
        <taxon>Methylacidiphilum (ex Ratnadevi et al. 2023)</taxon>
    </lineage>
</organism>
<keyword evidence="3" id="KW-1185">Reference proteome</keyword>
<gene>
    <name evidence="2" type="ORF">MFUM_2297</name>
</gene>
<reference evidence="2" key="1">
    <citation type="submission" date="2023-03" db="EMBL/GenBank/DDBJ databases">
        <authorList>
            <person name="Cremers G."/>
            <person name="Picone N."/>
        </authorList>
    </citation>
    <scope>NUCLEOTIDE SEQUENCE</scope>
    <source>
        <strain evidence="2">Sample_alias</strain>
    </source>
</reference>
<name>A0ABM9IFW6_9BACT</name>
<evidence type="ECO:0000256" key="1">
    <source>
        <dbReference type="SAM" id="MobiDB-lite"/>
    </source>
</evidence>
<dbReference type="EMBL" id="OX458932">
    <property type="protein sequence ID" value="CAI9086605.1"/>
    <property type="molecule type" value="Genomic_DNA"/>
</dbReference>
<feature type="region of interest" description="Disordered" evidence="1">
    <location>
        <begin position="23"/>
        <end position="43"/>
    </location>
</feature>
<feature type="compositionally biased region" description="Basic and acidic residues" evidence="1">
    <location>
        <begin position="34"/>
        <end position="43"/>
    </location>
</feature>
<proteinExistence type="predicted"/>
<accession>A0ABM9IFW6</accession>
<dbReference type="Proteomes" id="UP001161497">
    <property type="component" value="Chromosome"/>
</dbReference>
<evidence type="ECO:0000313" key="2">
    <source>
        <dbReference type="EMBL" id="CAI9086605.1"/>
    </source>
</evidence>
<sequence length="43" mass="4434">MARRGGFIKLQISNGCVITPGRRAGPVRTNASGEGDRCTDTGG</sequence>
<evidence type="ECO:0008006" key="4">
    <source>
        <dbReference type="Google" id="ProtNLM"/>
    </source>
</evidence>
<protein>
    <recommendedName>
        <fullName evidence="4">DUF4236 domain-containing protein</fullName>
    </recommendedName>
</protein>
<evidence type="ECO:0000313" key="3">
    <source>
        <dbReference type="Proteomes" id="UP001161497"/>
    </source>
</evidence>